<organism evidence="2 3">
    <name type="scientific">Trichoderma harzianum</name>
    <name type="common">Hypocrea lixii</name>
    <dbReference type="NCBI Taxonomy" id="5544"/>
    <lineage>
        <taxon>Eukaryota</taxon>
        <taxon>Fungi</taxon>
        <taxon>Dikarya</taxon>
        <taxon>Ascomycota</taxon>
        <taxon>Pezizomycotina</taxon>
        <taxon>Sordariomycetes</taxon>
        <taxon>Hypocreomycetidae</taxon>
        <taxon>Hypocreales</taxon>
        <taxon>Hypocreaceae</taxon>
        <taxon>Trichoderma</taxon>
    </lineage>
</organism>
<dbReference type="EMBL" id="MTYI01000021">
    <property type="protein sequence ID" value="PNP58273.1"/>
    <property type="molecule type" value="Genomic_DNA"/>
</dbReference>
<accession>A0A2K0UKF9</accession>
<dbReference type="Proteomes" id="UP000236290">
    <property type="component" value="Unassembled WGS sequence"/>
</dbReference>
<evidence type="ECO:0000313" key="3">
    <source>
        <dbReference type="Proteomes" id="UP000236290"/>
    </source>
</evidence>
<sequence>MKALNRGVLLPILALPHLSQAGFGSGRLVPQIETFVDNIQQEFAAWFDFKADNGLHSKLPGKKPTSPPPTQYWLDKIKHQGVAPFADSDYKVFRNVMDYGAKGAKLLNHLDGYSLLTT</sequence>
<reference evidence="2 3" key="1">
    <citation type="submission" date="2017-02" db="EMBL/GenBank/DDBJ databases">
        <title>Genomes of Trichoderma spp. with biocontrol activity.</title>
        <authorList>
            <person name="Gardiner D."/>
            <person name="Kazan K."/>
            <person name="Vos C."/>
            <person name="Harvey P."/>
        </authorList>
    </citation>
    <scope>NUCLEOTIDE SEQUENCE [LARGE SCALE GENOMIC DNA]</scope>
    <source>
        <strain evidence="2 3">Tr1</strain>
    </source>
</reference>
<proteinExistence type="predicted"/>
<evidence type="ECO:0000256" key="1">
    <source>
        <dbReference type="SAM" id="SignalP"/>
    </source>
</evidence>
<dbReference type="Gene3D" id="2.160.20.10">
    <property type="entry name" value="Single-stranded right-handed beta-helix, Pectin lyase-like"/>
    <property type="match status" value="1"/>
</dbReference>
<gene>
    <name evidence="2" type="ORF">THARTR1_01788</name>
</gene>
<feature type="chain" id="PRO_5014317529" evidence="1">
    <location>
        <begin position="22"/>
        <end position="118"/>
    </location>
</feature>
<feature type="signal peptide" evidence="1">
    <location>
        <begin position="1"/>
        <end position="21"/>
    </location>
</feature>
<dbReference type="AlphaFoldDB" id="A0A2K0UKF9"/>
<evidence type="ECO:0000313" key="2">
    <source>
        <dbReference type="EMBL" id="PNP58273.1"/>
    </source>
</evidence>
<name>A0A2K0UKF9_TRIHA</name>
<keyword evidence="1" id="KW-0732">Signal</keyword>
<dbReference type="OrthoDB" id="5153416at2759"/>
<protein>
    <submittedName>
        <fullName evidence="2">Uncharacterized protein</fullName>
    </submittedName>
</protein>
<comment type="caution">
    <text evidence="2">The sequence shown here is derived from an EMBL/GenBank/DDBJ whole genome shotgun (WGS) entry which is preliminary data.</text>
</comment>
<dbReference type="InterPro" id="IPR012334">
    <property type="entry name" value="Pectin_lyas_fold"/>
</dbReference>